<evidence type="ECO:0000313" key="3">
    <source>
        <dbReference type="Proteomes" id="UP001500908"/>
    </source>
</evidence>
<keyword evidence="3" id="KW-1185">Reference proteome</keyword>
<feature type="region of interest" description="Disordered" evidence="1">
    <location>
        <begin position="1"/>
        <end position="51"/>
    </location>
</feature>
<feature type="compositionally biased region" description="Basic and acidic residues" evidence="1">
    <location>
        <begin position="1"/>
        <end position="44"/>
    </location>
</feature>
<name>A0ABP7EUD3_9ACTN</name>
<protein>
    <submittedName>
        <fullName evidence="2">Uncharacterized protein</fullName>
    </submittedName>
</protein>
<evidence type="ECO:0000313" key="2">
    <source>
        <dbReference type="EMBL" id="GAA3725071.1"/>
    </source>
</evidence>
<evidence type="ECO:0000256" key="1">
    <source>
        <dbReference type="SAM" id="MobiDB-lite"/>
    </source>
</evidence>
<reference evidence="3" key="1">
    <citation type="journal article" date="2019" name="Int. J. Syst. Evol. Microbiol.">
        <title>The Global Catalogue of Microorganisms (GCM) 10K type strain sequencing project: providing services to taxonomists for standard genome sequencing and annotation.</title>
        <authorList>
            <consortium name="The Broad Institute Genomics Platform"/>
            <consortium name="The Broad Institute Genome Sequencing Center for Infectious Disease"/>
            <person name="Wu L."/>
            <person name="Ma J."/>
        </authorList>
    </citation>
    <scope>NUCLEOTIDE SEQUENCE [LARGE SCALE GENOMIC DNA]</scope>
    <source>
        <strain evidence="3">JCM 17137</strain>
    </source>
</reference>
<dbReference type="EMBL" id="BAABDD010000001">
    <property type="protein sequence ID" value="GAA3725071.1"/>
    <property type="molecule type" value="Genomic_DNA"/>
</dbReference>
<comment type="caution">
    <text evidence="2">The sequence shown here is derived from an EMBL/GenBank/DDBJ whole genome shotgun (WGS) entry which is preliminary data.</text>
</comment>
<dbReference type="Proteomes" id="UP001500908">
    <property type="component" value="Unassembled WGS sequence"/>
</dbReference>
<gene>
    <name evidence="2" type="ORF">GCM10022402_02110</name>
</gene>
<sequence>MPNDTTEHRESRLPRQEIGDERAAAHPPTHDSSEERHPHEKTGKPSEFNTFATLEAVHRGQE</sequence>
<proteinExistence type="predicted"/>
<dbReference type="RefSeq" id="WP_344966332.1">
    <property type="nucleotide sequence ID" value="NZ_BAABDD010000001.1"/>
</dbReference>
<accession>A0ABP7EUD3</accession>
<organism evidence="2 3">
    <name type="scientific">Salinactinospora qingdaonensis</name>
    <dbReference type="NCBI Taxonomy" id="702744"/>
    <lineage>
        <taxon>Bacteria</taxon>
        <taxon>Bacillati</taxon>
        <taxon>Actinomycetota</taxon>
        <taxon>Actinomycetes</taxon>
        <taxon>Streptosporangiales</taxon>
        <taxon>Nocardiopsidaceae</taxon>
        <taxon>Salinactinospora</taxon>
    </lineage>
</organism>